<dbReference type="Proteomes" id="UP001177670">
    <property type="component" value="Unassembled WGS sequence"/>
</dbReference>
<protein>
    <submittedName>
        <fullName evidence="2">Uncharacterized protein</fullName>
    </submittedName>
</protein>
<evidence type="ECO:0000313" key="3">
    <source>
        <dbReference type="Proteomes" id="UP001177670"/>
    </source>
</evidence>
<evidence type="ECO:0000313" key="2">
    <source>
        <dbReference type="EMBL" id="KAK1126977.1"/>
    </source>
</evidence>
<gene>
    <name evidence="2" type="ORF">K0M31_004592</name>
</gene>
<dbReference type="EMBL" id="JAHYIQ010000013">
    <property type="protein sequence ID" value="KAK1126977.1"/>
    <property type="molecule type" value="Genomic_DNA"/>
</dbReference>
<keyword evidence="3" id="KW-1185">Reference proteome</keyword>
<reference evidence="2" key="1">
    <citation type="submission" date="2021-10" db="EMBL/GenBank/DDBJ databases">
        <title>Melipona bicolor Genome sequencing and assembly.</title>
        <authorList>
            <person name="Araujo N.S."/>
            <person name="Arias M.C."/>
        </authorList>
    </citation>
    <scope>NUCLEOTIDE SEQUENCE</scope>
    <source>
        <strain evidence="2">USP_2M_L1-L4_2017</strain>
        <tissue evidence="2">Whole body</tissue>
    </source>
</reference>
<sequence length="111" mass="11706">MKRRNGGKGEEEDVAGHGKKNGTRHVTPFATSSEEFIVQRVSRLLARCSVPSLAVLYGVGCDGGGERCNGATVLAALSWWTGRNGQLIVGTVGIVVVSERLTAGIRPEGLE</sequence>
<comment type="caution">
    <text evidence="2">The sequence shown here is derived from an EMBL/GenBank/DDBJ whole genome shotgun (WGS) entry which is preliminary data.</text>
</comment>
<evidence type="ECO:0000256" key="1">
    <source>
        <dbReference type="SAM" id="MobiDB-lite"/>
    </source>
</evidence>
<accession>A0AA40FX28</accession>
<feature type="region of interest" description="Disordered" evidence="1">
    <location>
        <begin position="1"/>
        <end position="26"/>
    </location>
</feature>
<dbReference type="AlphaFoldDB" id="A0AA40FX28"/>
<proteinExistence type="predicted"/>
<organism evidence="2 3">
    <name type="scientific">Melipona bicolor</name>
    <dbReference type="NCBI Taxonomy" id="60889"/>
    <lineage>
        <taxon>Eukaryota</taxon>
        <taxon>Metazoa</taxon>
        <taxon>Ecdysozoa</taxon>
        <taxon>Arthropoda</taxon>
        <taxon>Hexapoda</taxon>
        <taxon>Insecta</taxon>
        <taxon>Pterygota</taxon>
        <taxon>Neoptera</taxon>
        <taxon>Endopterygota</taxon>
        <taxon>Hymenoptera</taxon>
        <taxon>Apocrita</taxon>
        <taxon>Aculeata</taxon>
        <taxon>Apoidea</taxon>
        <taxon>Anthophila</taxon>
        <taxon>Apidae</taxon>
        <taxon>Melipona</taxon>
    </lineage>
</organism>
<name>A0AA40FX28_9HYME</name>